<organism evidence="1 2">
    <name type="scientific">Trichomalopsis sarcophagae</name>
    <dbReference type="NCBI Taxonomy" id="543379"/>
    <lineage>
        <taxon>Eukaryota</taxon>
        <taxon>Metazoa</taxon>
        <taxon>Ecdysozoa</taxon>
        <taxon>Arthropoda</taxon>
        <taxon>Hexapoda</taxon>
        <taxon>Insecta</taxon>
        <taxon>Pterygota</taxon>
        <taxon>Neoptera</taxon>
        <taxon>Endopterygota</taxon>
        <taxon>Hymenoptera</taxon>
        <taxon>Apocrita</taxon>
        <taxon>Proctotrupomorpha</taxon>
        <taxon>Chalcidoidea</taxon>
        <taxon>Pteromalidae</taxon>
        <taxon>Pteromalinae</taxon>
        <taxon>Trichomalopsis</taxon>
    </lineage>
</organism>
<evidence type="ECO:0000313" key="2">
    <source>
        <dbReference type="Proteomes" id="UP000215335"/>
    </source>
</evidence>
<comment type="caution">
    <text evidence="1">The sequence shown here is derived from an EMBL/GenBank/DDBJ whole genome shotgun (WGS) entry which is preliminary data.</text>
</comment>
<dbReference type="Proteomes" id="UP000215335">
    <property type="component" value="Unassembled WGS sequence"/>
</dbReference>
<name>A0A232EY69_9HYME</name>
<gene>
    <name evidence="1" type="ORF">TSAR_003486</name>
</gene>
<evidence type="ECO:0000313" key="1">
    <source>
        <dbReference type="EMBL" id="OXU23404.1"/>
    </source>
</evidence>
<dbReference type="AlphaFoldDB" id="A0A232EY69"/>
<protein>
    <submittedName>
        <fullName evidence="1">Uncharacterized protein</fullName>
    </submittedName>
</protein>
<accession>A0A232EY69</accession>
<reference evidence="1 2" key="1">
    <citation type="journal article" date="2017" name="Curr. Biol.">
        <title>The Evolution of Venom by Co-option of Single-Copy Genes.</title>
        <authorList>
            <person name="Martinson E.O."/>
            <person name="Mrinalini"/>
            <person name="Kelkar Y.D."/>
            <person name="Chang C.H."/>
            <person name="Werren J.H."/>
        </authorList>
    </citation>
    <scope>NUCLEOTIDE SEQUENCE [LARGE SCALE GENOMIC DNA]</scope>
    <source>
        <strain evidence="1 2">Alberta</strain>
        <tissue evidence="1">Whole body</tissue>
    </source>
</reference>
<dbReference type="EMBL" id="NNAY01001621">
    <property type="protein sequence ID" value="OXU23404.1"/>
    <property type="molecule type" value="Genomic_DNA"/>
</dbReference>
<proteinExistence type="predicted"/>
<keyword evidence="2" id="KW-1185">Reference proteome</keyword>
<sequence length="143" mass="16145">MTGFGAESEMARSMDELYPQKELEFLNQNPAQDPLLFKVSELIFRQCQKEKERIKQKEIAQNITIIVCCLFFSLMIALVVAQNFEDAALISRASSIMNMTFYESLKNKSAVPKLSSTSGFSSLFEKLHANIISPYITNTNSTT</sequence>